<keyword evidence="3" id="KW-1185">Reference proteome</keyword>
<proteinExistence type="predicted"/>
<feature type="compositionally biased region" description="Gly residues" evidence="1">
    <location>
        <begin position="68"/>
        <end position="81"/>
    </location>
</feature>
<gene>
    <name evidence="2" type="ORF">HZH68_006951</name>
</gene>
<comment type="caution">
    <text evidence="2">The sequence shown here is derived from an EMBL/GenBank/DDBJ whole genome shotgun (WGS) entry which is preliminary data.</text>
</comment>
<evidence type="ECO:0000256" key="1">
    <source>
        <dbReference type="SAM" id="MobiDB-lite"/>
    </source>
</evidence>
<evidence type="ECO:0000313" key="3">
    <source>
        <dbReference type="Proteomes" id="UP000617340"/>
    </source>
</evidence>
<feature type="compositionally biased region" description="Basic residues" evidence="1">
    <location>
        <begin position="57"/>
        <end position="67"/>
    </location>
</feature>
<organism evidence="2 3">
    <name type="scientific">Vespula germanica</name>
    <name type="common">German yellow jacket</name>
    <name type="synonym">Paravespula germanica</name>
    <dbReference type="NCBI Taxonomy" id="30212"/>
    <lineage>
        <taxon>Eukaryota</taxon>
        <taxon>Metazoa</taxon>
        <taxon>Ecdysozoa</taxon>
        <taxon>Arthropoda</taxon>
        <taxon>Hexapoda</taxon>
        <taxon>Insecta</taxon>
        <taxon>Pterygota</taxon>
        <taxon>Neoptera</taxon>
        <taxon>Endopterygota</taxon>
        <taxon>Hymenoptera</taxon>
        <taxon>Apocrita</taxon>
        <taxon>Aculeata</taxon>
        <taxon>Vespoidea</taxon>
        <taxon>Vespidae</taxon>
        <taxon>Vespinae</taxon>
        <taxon>Vespula</taxon>
    </lineage>
</organism>
<reference evidence="2" key="1">
    <citation type="journal article" date="2020" name="G3 (Bethesda)">
        <title>High-Quality Assemblies for Three Invasive Social Wasps from the &lt;i&gt;Vespula&lt;/i&gt; Genus.</title>
        <authorList>
            <person name="Harrop T.W.R."/>
            <person name="Guhlin J."/>
            <person name="McLaughlin G.M."/>
            <person name="Permina E."/>
            <person name="Stockwell P."/>
            <person name="Gilligan J."/>
            <person name="Le Lec M.F."/>
            <person name="Gruber M.A.M."/>
            <person name="Quinn O."/>
            <person name="Lovegrove M."/>
            <person name="Duncan E.J."/>
            <person name="Remnant E.J."/>
            <person name="Van Eeckhoven J."/>
            <person name="Graham B."/>
            <person name="Knapp R.A."/>
            <person name="Langford K.W."/>
            <person name="Kronenberg Z."/>
            <person name="Press M.O."/>
            <person name="Eacker S.M."/>
            <person name="Wilson-Rankin E.E."/>
            <person name="Purcell J."/>
            <person name="Lester P.J."/>
            <person name="Dearden P.K."/>
        </authorList>
    </citation>
    <scope>NUCLEOTIDE SEQUENCE</scope>
    <source>
        <strain evidence="2">Linc-1</strain>
    </source>
</reference>
<dbReference type="AlphaFoldDB" id="A0A834KC35"/>
<name>A0A834KC35_VESGE</name>
<feature type="region of interest" description="Disordered" evidence="1">
    <location>
        <begin position="57"/>
        <end position="84"/>
    </location>
</feature>
<sequence>MFKVDLTAGCRRTIKKKSQGENTPESGPFLGRARGGHYIVVNIVTTPLLWVPARDRVKGRRRMKRRAGGGGGGGGSGGGGEQELTTSNYVIAEELLTEPVSRPVIQ</sequence>
<accession>A0A834KC35</accession>
<evidence type="ECO:0000313" key="2">
    <source>
        <dbReference type="EMBL" id="KAF7401131.1"/>
    </source>
</evidence>
<protein>
    <submittedName>
        <fullName evidence="2">Uncharacterized protein</fullName>
    </submittedName>
</protein>
<dbReference type="EMBL" id="JACSDZ010000006">
    <property type="protein sequence ID" value="KAF7401131.1"/>
    <property type="molecule type" value="Genomic_DNA"/>
</dbReference>
<dbReference type="Proteomes" id="UP000617340">
    <property type="component" value="Unassembled WGS sequence"/>
</dbReference>